<keyword evidence="3" id="KW-1185">Reference proteome</keyword>
<reference evidence="2" key="1">
    <citation type="submission" date="2015-04" db="UniProtKB">
        <authorList>
            <consortium name="EnsemblPlants"/>
        </authorList>
    </citation>
    <scope>IDENTIFICATION</scope>
</reference>
<dbReference type="Proteomes" id="UP000026961">
    <property type="component" value="Chromosome 3"/>
</dbReference>
<dbReference type="EnsemblPlants" id="OGLUM03G09100.1">
    <property type="protein sequence ID" value="OGLUM03G09100.1"/>
    <property type="gene ID" value="OGLUM03G09100"/>
</dbReference>
<accession>A0A0D9Z465</accession>
<organism evidence="2">
    <name type="scientific">Oryza glumipatula</name>
    <dbReference type="NCBI Taxonomy" id="40148"/>
    <lineage>
        <taxon>Eukaryota</taxon>
        <taxon>Viridiplantae</taxon>
        <taxon>Streptophyta</taxon>
        <taxon>Embryophyta</taxon>
        <taxon>Tracheophyta</taxon>
        <taxon>Spermatophyta</taxon>
        <taxon>Magnoliopsida</taxon>
        <taxon>Liliopsida</taxon>
        <taxon>Poales</taxon>
        <taxon>Poaceae</taxon>
        <taxon>BOP clade</taxon>
        <taxon>Oryzoideae</taxon>
        <taxon>Oryzeae</taxon>
        <taxon>Oryzinae</taxon>
        <taxon>Oryza</taxon>
    </lineage>
</organism>
<proteinExistence type="predicted"/>
<name>A0A0D9Z465_9ORYZ</name>
<dbReference type="Gramene" id="OGLUM03G09100.1">
    <property type="protein sequence ID" value="OGLUM03G09100.1"/>
    <property type="gene ID" value="OGLUM03G09100"/>
</dbReference>
<feature type="compositionally biased region" description="Basic residues" evidence="1">
    <location>
        <begin position="1"/>
        <end position="13"/>
    </location>
</feature>
<dbReference type="AlphaFoldDB" id="A0A0D9Z465"/>
<protein>
    <submittedName>
        <fullName evidence="2">Uncharacterized protein</fullName>
    </submittedName>
</protein>
<sequence>MYNCSKRRGRGTRGRPAMVGTGGAQGVYGMDGATNEKSGSTGSCVAVTVSHRKIQTPPPKPNQAKPLSISE</sequence>
<feature type="region of interest" description="Disordered" evidence="1">
    <location>
        <begin position="1"/>
        <end position="71"/>
    </location>
</feature>
<reference evidence="2" key="2">
    <citation type="submission" date="2018-05" db="EMBL/GenBank/DDBJ databases">
        <title>OgluRS3 (Oryza glumaepatula Reference Sequence Version 3).</title>
        <authorList>
            <person name="Zhang J."/>
            <person name="Kudrna D."/>
            <person name="Lee S."/>
            <person name="Talag J."/>
            <person name="Welchert J."/>
            <person name="Wing R.A."/>
        </authorList>
    </citation>
    <scope>NUCLEOTIDE SEQUENCE [LARGE SCALE GENOMIC DNA]</scope>
</reference>
<dbReference type="HOGENOM" id="CLU_2744121_0_0_1"/>
<evidence type="ECO:0000256" key="1">
    <source>
        <dbReference type="SAM" id="MobiDB-lite"/>
    </source>
</evidence>
<evidence type="ECO:0000313" key="3">
    <source>
        <dbReference type="Proteomes" id="UP000026961"/>
    </source>
</evidence>
<evidence type="ECO:0000313" key="2">
    <source>
        <dbReference type="EnsemblPlants" id="OGLUM03G09100.1"/>
    </source>
</evidence>